<keyword evidence="1" id="KW-0175">Coiled coil</keyword>
<reference evidence="4" key="1">
    <citation type="submission" date="2016-09" db="EMBL/GenBank/DDBJ databases">
        <authorList>
            <person name="Koehorst J."/>
        </authorList>
    </citation>
    <scope>NUCLEOTIDE SEQUENCE [LARGE SCALE GENOMIC DNA]</scope>
</reference>
<accession>A0A1H6MJ48</accession>
<proteinExistence type="predicted"/>
<evidence type="ECO:0000313" key="3">
    <source>
        <dbReference type="EMBL" id="SEH99405.1"/>
    </source>
</evidence>
<keyword evidence="2" id="KW-0472">Membrane</keyword>
<evidence type="ECO:0000256" key="2">
    <source>
        <dbReference type="SAM" id="Phobius"/>
    </source>
</evidence>
<protein>
    <submittedName>
        <fullName evidence="3">Uncharacterized protein</fullName>
    </submittedName>
</protein>
<organism evidence="3 4">
    <name type="scientific">Akkermansia glycaniphila</name>
    <dbReference type="NCBI Taxonomy" id="1679444"/>
    <lineage>
        <taxon>Bacteria</taxon>
        <taxon>Pseudomonadati</taxon>
        <taxon>Verrucomicrobiota</taxon>
        <taxon>Verrucomicrobiia</taxon>
        <taxon>Verrucomicrobiales</taxon>
        <taxon>Akkermansiaceae</taxon>
        <taxon>Akkermansia</taxon>
    </lineage>
</organism>
<dbReference type="STRING" id="1679444.PYTT_2389"/>
<keyword evidence="4" id="KW-1185">Reference proteome</keyword>
<sequence>MNDMIRDSLKKTGFSHYINTIIIVLIIIWLAILSFLYCEDHQIKNQREERLNGISQDVQQWKSRVDHLEMTLESMKSIHSIDDCEVLFEDLKENGIARRKAEILYGKIWLEDWDLSSEESRHMRAVRMVNDLIYGGGNDGYKKMADDMGLPSSTSDEEWYQFFKKRFSDHKRSQFAQKQDSLVEIKERQDRLEAQMQELSSKLDILGRFTYGWFKNVTSQEKDSSVPIAKPVDEDSTALNHLQTEYDSIECTSSERRMLHDLLKKYVAAEQAGNSFELRPLYAPHVQYCYKKDGPATPEEILQSTYKNWDKWHLRKYAILKWDCCKSPSTHSIYSLVAEVEYSYTNIKTNKKAKGVAKWVFAIDPPEQYGKVRIVGFDEKIIRRDTGQ</sequence>
<name>A0A1H6MJ48_9BACT</name>
<dbReference type="RefSeq" id="WP_067777611.1">
    <property type="nucleotide sequence ID" value="NZ_LIGX01000040.1"/>
</dbReference>
<dbReference type="Proteomes" id="UP000176204">
    <property type="component" value="Chromosome I"/>
</dbReference>
<evidence type="ECO:0000256" key="1">
    <source>
        <dbReference type="SAM" id="Coils"/>
    </source>
</evidence>
<feature type="coiled-coil region" evidence="1">
    <location>
        <begin position="175"/>
        <end position="202"/>
    </location>
</feature>
<dbReference type="AlphaFoldDB" id="A0A1H6MJ48"/>
<feature type="transmembrane region" description="Helical" evidence="2">
    <location>
        <begin position="16"/>
        <end position="37"/>
    </location>
</feature>
<keyword evidence="2" id="KW-1133">Transmembrane helix</keyword>
<keyword evidence="2" id="KW-0812">Transmembrane</keyword>
<evidence type="ECO:0000313" key="4">
    <source>
        <dbReference type="Proteomes" id="UP000176204"/>
    </source>
</evidence>
<gene>
    <name evidence="3" type="ORF">PYTT_2389</name>
</gene>
<dbReference type="KEGG" id="agl:PYTT_2389"/>
<dbReference type="EMBL" id="LT629973">
    <property type="protein sequence ID" value="SEH99405.1"/>
    <property type="molecule type" value="Genomic_DNA"/>
</dbReference>